<name>A0AAX3BAG3_9SPIR</name>
<feature type="domain" description="Peptidase S26" evidence="8">
    <location>
        <begin position="21"/>
        <end position="325"/>
    </location>
</feature>
<dbReference type="PROSITE" id="PS00761">
    <property type="entry name" value="SPASE_I_3"/>
    <property type="match status" value="1"/>
</dbReference>
<dbReference type="SUPFAM" id="SSF51306">
    <property type="entry name" value="LexA/Signal peptidase"/>
    <property type="match status" value="1"/>
</dbReference>
<dbReference type="AlphaFoldDB" id="A0AAX3BAG3"/>
<dbReference type="PANTHER" id="PTHR43390:SF1">
    <property type="entry name" value="CHLOROPLAST PROCESSING PEPTIDASE"/>
    <property type="match status" value="1"/>
</dbReference>
<reference evidence="9" key="2">
    <citation type="submission" date="2022-06" db="EMBL/GenBank/DDBJ databases">
        <title>Thermospira aquatica gen. nov., sp. nov.</title>
        <authorList>
            <person name="Ben Ali Gam Z."/>
            <person name="Labat M."/>
        </authorList>
    </citation>
    <scope>NUCLEOTIDE SEQUENCE</scope>
    <source>
        <strain evidence="9">F1F22</strain>
    </source>
</reference>
<organism evidence="9 10">
    <name type="scientific">Thermospira aquatica</name>
    <dbReference type="NCBI Taxonomy" id="2828656"/>
    <lineage>
        <taxon>Bacteria</taxon>
        <taxon>Pseudomonadati</taxon>
        <taxon>Spirochaetota</taxon>
        <taxon>Spirochaetia</taxon>
        <taxon>Brevinematales</taxon>
        <taxon>Thermospiraceae</taxon>
        <taxon>Thermospira</taxon>
    </lineage>
</organism>
<feature type="transmembrane region" description="Helical" evidence="7">
    <location>
        <begin position="21"/>
        <end position="42"/>
    </location>
</feature>
<evidence type="ECO:0000256" key="6">
    <source>
        <dbReference type="PIRSR" id="PIRSR600223-1"/>
    </source>
</evidence>
<reference evidence="9" key="1">
    <citation type="submission" date="2021-04" db="EMBL/GenBank/DDBJ databases">
        <authorList>
            <person name="Postec A."/>
        </authorList>
    </citation>
    <scope>NUCLEOTIDE SEQUENCE</scope>
    <source>
        <strain evidence="9">F1F22</strain>
    </source>
</reference>
<evidence type="ECO:0000313" key="9">
    <source>
        <dbReference type="EMBL" id="URA09120.1"/>
    </source>
</evidence>
<evidence type="ECO:0000256" key="4">
    <source>
        <dbReference type="ARBA" id="ARBA00019232"/>
    </source>
</evidence>
<gene>
    <name evidence="9" type="primary">lepB</name>
    <name evidence="9" type="ORF">KDW03_06320</name>
</gene>
<comment type="subcellular location">
    <subcellularLocation>
        <location evidence="7">Membrane</location>
        <topology evidence="7">Single-pass type II membrane protein</topology>
    </subcellularLocation>
</comment>
<evidence type="ECO:0000313" key="10">
    <source>
        <dbReference type="Proteomes" id="UP001056539"/>
    </source>
</evidence>
<sequence>MFSKKEKPKPQTMKEKILYNLKEIFEAYVIVLILRIFLLEAYQIPTQSMVPNLLVGDIFMVSKLGMGSYIPLVHGKIPGFRNPKKNDIVVFISPAWNSPGIWGEVVSLFSLSLINIDNTYDNPKNLVKRVVAEPGDRIAMSNSQLIINGKPVETTFVVMKNEKVMAPSKQVSYYDFNVYEESFGNERRIVQHLLGRYFLFNIPTFSEAMRYLTTDTIVTNFDAYRLVLLWHFPEVYIPKKGDVLDLTKTTGYEKYLYKLLVERESKGRVEIHEGKFFLNGVELTRWTVRDDYYLCMGDNRDLSEDGRYFGLVPRNNIFGQPLLRYFPFTRLGIWLFNETRRSILKREL</sequence>
<dbReference type="EMBL" id="CP073355">
    <property type="protein sequence ID" value="URA09120.1"/>
    <property type="molecule type" value="Genomic_DNA"/>
</dbReference>
<dbReference type="EC" id="3.4.21.89" evidence="3 7"/>
<accession>A0AAX3BAG3</accession>
<dbReference type="GO" id="GO:0004252">
    <property type="term" value="F:serine-type endopeptidase activity"/>
    <property type="evidence" value="ECO:0007669"/>
    <property type="project" value="InterPro"/>
</dbReference>
<dbReference type="Gene3D" id="2.10.109.10">
    <property type="entry name" value="Umud Fragment, subunit A"/>
    <property type="match status" value="2"/>
</dbReference>
<dbReference type="InterPro" id="IPR000223">
    <property type="entry name" value="Pept_S26A_signal_pept_1"/>
</dbReference>
<dbReference type="RefSeq" id="WP_271434247.1">
    <property type="nucleotide sequence ID" value="NZ_CP073355.1"/>
</dbReference>
<dbReference type="InterPro" id="IPR019757">
    <property type="entry name" value="Pept_S26A_signal_pept_1_Lys-AS"/>
</dbReference>
<dbReference type="CDD" id="cd06530">
    <property type="entry name" value="S26_SPase_I"/>
    <property type="match status" value="2"/>
</dbReference>
<proteinExistence type="inferred from homology"/>
<evidence type="ECO:0000259" key="8">
    <source>
        <dbReference type="Pfam" id="PF10502"/>
    </source>
</evidence>
<keyword evidence="7" id="KW-0472">Membrane</keyword>
<dbReference type="InterPro" id="IPR019758">
    <property type="entry name" value="Pept_S26A_signal_pept_1_CS"/>
</dbReference>
<keyword evidence="7" id="KW-1133">Transmembrane helix</keyword>
<feature type="active site" evidence="6">
    <location>
        <position position="48"/>
    </location>
</feature>
<dbReference type="KEGG" id="taqu:KDW03_06320"/>
<evidence type="ECO:0000256" key="5">
    <source>
        <dbReference type="ARBA" id="ARBA00022801"/>
    </source>
</evidence>
<dbReference type="GO" id="GO:0016020">
    <property type="term" value="C:membrane"/>
    <property type="evidence" value="ECO:0007669"/>
    <property type="project" value="UniProtKB-SubCell"/>
</dbReference>
<comment type="catalytic activity">
    <reaction evidence="1 7">
        <text>Cleavage of hydrophobic, N-terminal signal or leader sequences from secreted and periplasmic proteins.</text>
        <dbReference type="EC" id="3.4.21.89"/>
    </reaction>
</comment>
<keyword evidence="7" id="KW-0812">Transmembrane</keyword>
<dbReference type="Pfam" id="PF10502">
    <property type="entry name" value="Peptidase_S26"/>
    <property type="match status" value="1"/>
</dbReference>
<keyword evidence="7" id="KW-0645">Protease</keyword>
<dbReference type="PANTHER" id="PTHR43390">
    <property type="entry name" value="SIGNAL PEPTIDASE I"/>
    <property type="match status" value="1"/>
</dbReference>
<dbReference type="Proteomes" id="UP001056539">
    <property type="component" value="Chromosome"/>
</dbReference>
<dbReference type="InterPro" id="IPR036286">
    <property type="entry name" value="LexA/Signal_pep-like_sf"/>
</dbReference>
<dbReference type="GO" id="GO:0009003">
    <property type="term" value="F:signal peptidase activity"/>
    <property type="evidence" value="ECO:0007669"/>
    <property type="project" value="UniProtKB-EC"/>
</dbReference>
<evidence type="ECO:0000256" key="1">
    <source>
        <dbReference type="ARBA" id="ARBA00000677"/>
    </source>
</evidence>
<protein>
    <recommendedName>
        <fullName evidence="4 7">Signal peptidase I</fullName>
        <ecNumber evidence="3 7">3.4.21.89</ecNumber>
    </recommendedName>
</protein>
<evidence type="ECO:0000256" key="2">
    <source>
        <dbReference type="ARBA" id="ARBA00009370"/>
    </source>
</evidence>
<dbReference type="InterPro" id="IPR019533">
    <property type="entry name" value="Peptidase_S26"/>
</dbReference>
<dbReference type="PROSITE" id="PS00760">
    <property type="entry name" value="SPASE_I_2"/>
    <property type="match status" value="1"/>
</dbReference>
<feature type="active site" evidence="6">
    <location>
        <position position="128"/>
    </location>
</feature>
<evidence type="ECO:0000256" key="7">
    <source>
        <dbReference type="RuleBase" id="RU362042"/>
    </source>
</evidence>
<dbReference type="GO" id="GO:0006465">
    <property type="term" value="P:signal peptide processing"/>
    <property type="evidence" value="ECO:0007669"/>
    <property type="project" value="InterPro"/>
</dbReference>
<dbReference type="PRINTS" id="PR00727">
    <property type="entry name" value="LEADERPTASE"/>
</dbReference>
<dbReference type="NCBIfam" id="TIGR02227">
    <property type="entry name" value="sigpep_I_bact"/>
    <property type="match status" value="1"/>
</dbReference>
<keyword evidence="10" id="KW-1185">Reference proteome</keyword>
<comment type="similarity">
    <text evidence="2 7">Belongs to the peptidase S26 family.</text>
</comment>
<keyword evidence="5 7" id="KW-0378">Hydrolase</keyword>
<evidence type="ECO:0000256" key="3">
    <source>
        <dbReference type="ARBA" id="ARBA00013208"/>
    </source>
</evidence>